<feature type="transmembrane region" description="Helical" evidence="6">
    <location>
        <begin position="116"/>
        <end position="141"/>
    </location>
</feature>
<feature type="non-terminal residue" evidence="7">
    <location>
        <position position="276"/>
    </location>
</feature>
<dbReference type="Proteomes" id="UP001291999">
    <property type="component" value="Unassembled WGS sequence"/>
</dbReference>
<organism evidence="7 8">
    <name type="scientific">Nocardioides renjunii</name>
    <dbReference type="NCBI Taxonomy" id="3095075"/>
    <lineage>
        <taxon>Bacteria</taxon>
        <taxon>Bacillati</taxon>
        <taxon>Actinomycetota</taxon>
        <taxon>Actinomycetes</taxon>
        <taxon>Propionibacteriales</taxon>
        <taxon>Nocardioidaceae</taxon>
        <taxon>Nocardioides</taxon>
    </lineage>
</organism>
<dbReference type="RefSeq" id="WP_322422763.1">
    <property type="nucleotide sequence ID" value="NZ_JAXQPW010000001.1"/>
</dbReference>
<feature type="transmembrane region" description="Helical" evidence="6">
    <location>
        <begin position="221"/>
        <end position="244"/>
    </location>
</feature>
<accession>A0ABU5K596</accession>
<evidence type="ECO:0000313" key="8">
    <source>
        <dbReference type="Proteomes" id="UP001291999"/>
    </source>
</evidence>
<keyword evidence="2" id="KW-1003">Cell membrane</keyword>
<feature type="transmembrane region" description="Helical" evidence="6">
    <location>
        <begin position="46"/>
        <end position="67"/>
    </location>
</feature>
<dbReference type="Pfam" id="PF03706">
    <property type="entry name" value="LPG_synthase_TM"/>
    <property type="match status" value="1"/>
</dbReference>
<evidence type="ECO:0000256" key="3">
    <source>
        <dbReference type="ARBA" id="ARBA00022692"/>
    </source>
</evidence>
<feature type="transmembrane region" description="Helical" evidence="6">
    <location>
        <begin position="153"/>
        <end position="171"/>
    </location>
</feature>
<evidence type="ECO:0000256" key="2">
    <source>
        <dbReference type="ARBA" id="ARBA00022475"/>
    </source>
</evidence>
<comment type="caution">
    <text evidence="7">The sequence shown here is derived from an EMBL/GenBank/DDBJ whole genome shotgun (WGS) entry which is preliminary data.</text>
</comment>
<reference evidence="7 8" key="1">
    <citation type="submission" date="2023-11" db="EMBL/GenBank/DDBJ databases">
        <title>Novel species in genus Nocardioides.</title>
        <authorList>
            <person name="Zhou H."/>
        </authorList>
    </citation>
    <scope>NUCLEOTIDE SEQUENCE [LARGE SCALE GENOMIC DNA]</scope>
    <source>
        <strain evidence="7 8">S-58</strain>
    </source>
</reference>
<evidence type="ECO:0000256" key="6">
    <source>
        <dbReference type="SAM" id="Phobius"/>
    </source>
</evidence>
<feature type="transmembrane region" description="Helical" evidence="6">
    <location>
        <begin position="192"/>
        <end position="215"/>
    </location>
</feature>
<keyword evidence="4 6" id="KW-1133">Transmembrane helix</keyword>
<keyword evidence="5 6" id="KW-0472">Membrane</keyword>
<name>A0ABU5K596_9ACTN</name>
<evidence type="ECO:0000256" key="5">
    <source>
        <dbReference type="ARBA" id="ARBA00023136"/>
    </source>
</evidence>
<dbReference type="EMBL" id="JAXQPW010000001">
    <property type="protein sequence ID" value="MDZ5660133.1"/>
    <property type="molecule type" value="Genomic_DNA"/>
</dbReference>
<dbReference type="InterPro" id="IPR022791">
    <property type="entry name" value="L-PG_synthase/AglD"/>
</dbReference>
<proteinExistence type="predicted"/>
<gene>
    <name evidence="7" type="ORF">SFC79_00005</name>
</gene>
<keyword evidence="8" id="KW-1185">Reference proteome</keyword>
<protein>
    <submittedName>
        <fullName evidence="7">Lysylphosphatidylglycerol synthase domain-containing protein</fullName>
    </submittedName>
</protein>
<sequence>MTRHRALAAARWLFVLVTLALAGWGFRGRWSEIGAAVAATGPLRLAAALGCTAAGLLLTARLWRLLLRAVGPDVPARDAASVFLVGQLGKYVPGSVWNIAVQARLGRRHDVPARSVVAASTVFLLVHTATGLLVGGALVVGGALAGSAVAGGPWPWAAALVGALALAPPLVRRLAGRIAGAGVRATWGRTDAARAVALMALVWLAYGASLLLLVPGPGSPGIAGAVAAFALAHAAGVLVVVAPAGVGAREAVLVALLAPAVGLADAAAAALLARLV</sequence>
<keyword evidence="3 6" id="KW-0812">Transmembrane</keyword>
<evidence type="ECO:0000256" key="1">
    <source>
        <dbReference type="ARBA" id="ARBA00004651"/>
    </source>
</evidence>
<evidence type="ECO:0000313" key="7">
    <source>
        <dbReference type="EMBL" id="MDZ5660133.1"/>
    </source>
</evidence>
<evidence type="ECO:0000256" key="4">
    <source>
        <dbReference type="ARBA" id="ARBA00022989"/>
    </source>
</evidence>
<feature type="transmembrane region" description="Helical" evidence="6">
    <location>
        <begin position="251"/>
        <end position="273"/>
    </location>
</feature>
<comment type="subcellular location">
    <subcellularLocation>
        <location evidence="1">Cell membrane</location>
        <topology evidence="1">Multi-pass membrane protein</topology>
    </subcellularLocation>
</comment>